<reference evidence="4 5" key="1">
    <citation type="submission" date="2015-07" db="EMBL/GenBank/DDBJ databases">
        <title>The genome of Melipona quadrifasciata.</title>
        <authorList>
            <person name="Pan H."/>
            <person name="Kapheim K."/>
        </authorList>
    </citation>
    <scope>NUCLEOTIDE SEQUENCE [LARGE SCALE GENOMIC DNA]</scope>
    <source>
        <strain evidence="4">0111107301</strain>
        <tissue evidence="4">Whole body</tissue>
    </source>
</reference>
<feature type="region of interest" description="Disordered" evidence="2">
    <location>
        <begin position="172"/>
        <end position="191"/>
    </location>
</feature>
<dbReference type="OrthoDB" id="10069557at2759"/>
<feature type="domain" description="K Homology" evidence="3">
    <location>
        <begin position="411"/>
        <end position="481"/>
    </location>
</feature>
<dbReference type="InterPro" id="IPR047368">
    <property type="entry name" value="KH-I_AKAP1"/>
</dbReference>
<dbReference type="Pfam" id="PF00567">
    <property type="entry name" value="TUDOR"/>
    <property type="match status" value="1"/>
</dbReference>
<dbReference type="SUPFAM" id="SSF63748">
    <property type="entry name" value="Tudor/PWWP/MBT"/>
    <property type="match status" value="1"/>
</dbReference>
<dbReference type="PANTHER" id="PTHR22948">
    <property type="entry name" value="TUDOR DOMAIN CONTAINING PROTEIN"/>
    <property type="match status" value="1"/>
</dbReference>
<gene>
    <name evidence="4" type="ORF">WN51_07612</name>
</gene>
<dbReference type="InterPro" id="IPR002999">
    <property type="entry name" value="Tudor"/>
</dbReference>
<evidence type="ECO:0000256" key="2">
    <source>
        <dbReference type="SAM" id="MobiDB-lite"/>
    </source>
</evidence>
<accession>A0A0M8ZNR1</accession>
<dbReference type="InterPro" id="IPR004087">
    <property type="entry name" value="KH_dom"/>
</dbReference>
<feature type="region of interest" description="Disordered" evidence="2">
    <location>
        <begin position="208"/>
        <end position="251"/>
    </location>
</feature>
<sequence>MTNDDEEEKKYITTNTKILPPILWSHLNDPKNEEPFVVTLFVAVCRASSFLRVQCPLKLTSSSSLVVASVHHRFSVFDGSVRQFNSSRVSSETIDAYGSKHGRNIGESSESNLSSLETCPFHWCPIEFRRIHLQWIGKMSATHIQMVKWTFPAFALIIGLLWYKRRRVDRADPGGINKKNRSENNIASQKNQIAPSSFYDSSIQTDESVSLSSSNQPEEEIVCSPRKKSENLDIPQRKAGSQCISAHSTTPPKDDQAWYNLADTTSKMEIQLGSNPKINNFDMIARSRSASSLENVADSDDKILKVFENVAEEEEQNLSSENKTMDVVNTNEETNINNDCNYLPSKEPSVISPLKDNVKTPVRALSERDSANHSPVSGVLEGSVTDEARSEGSTDSGKGGSIKGHAKNNVMPMAYEFSIPQNLVGRLIGRHGSFLENIRLKAEVYIVVKRHPMWRDQKICAIEGSMNGINIALDMIRQKFPEKKYPHVTLEQILPLKIPENIPWFTELKQLSLVEGVNNDVVVCHIVKPNRFFVQLPTHPTYPSLRILDEKMTQLYNTAESPSAPNELSRGMILVAKWYNTWVRVYIEQPDPRGEHHLVRLVDHGGYWNSEMKKIRSDYLTLPFQAIEIFLANIEPKDGEWNQEAYNTVAHMCSGIVGQAQIEGYINGNIFVNLYLNIHKHGVISLADELIARGFAESVTLENIVPEEDIVS</sequence>
<dbReference type="STRING" id="166423.A0A0M8ZNR1"/>
<evidence type="ECO:0000313" key="4">
    <source>
        <dbReference type="EMBL" id="KOX67995.1"/>
    </source>
</evidence>
<evidence type="ECO:0000259" key="3">
    <source>
        <dbReference type="SMART" id="SM00322"/>
    </source>
</evidence>
<feature type="region of interest" description="Disordered" evidence="2">
    <location>
        <begin position="366"/>
        <end position="405"/>
    </location>
</feature>
<feature type="compositionally biased region" description="Polar residues" evidence="2">
    <location>
        <begin position="242"/>
        <end position="251"/>
    </location>
</feature>
<dbReference type="InterPro" id="IPR036612">
    <property type="entry name" value="KH_dom_type_1_sf"/>
</dbReference>
<dbReference type="Proteomes" id="UP000053105">
    <property type="component" value="Unassembled WGS sequence"/>
</dbReference>
<organism evidence="4 5">
    <name type="scientific">Melipona quadrifasciata</name>
    <dbReference type="NCBI Taxonomy" id="166423"/>
    <lineage>
        <taxon>Eukaryota</taxon>
        <taxon>Metazoa</taxon>
        <taxon>Ecdysozoa</taxon>
        <taxon>Arthropoda</taxon>
        <taxon>Hexapoda</taxon>
        <taxon>Insecta</taxon>
        <taxon>Pterygota</taxon>
        <taxon>Neoptera</taxon>
        <taxon>Endopterygota</taxon>
        <taxon>Hymenoptera</taxon>
        <taxon>Apocrita</taxon>
        <taxon>Aculeata</taxon>
        <taxon>Apoidea</taxon>
        <taxon>Anthophila</taxon>
        <taxon>Apidae</taxon>
        <taxon>Melipona</taxon>
    </lineage>
</organism>
<dbReference type="GO" id="GO:0010468">
    <property type="term" value="P:regulation of gene expression"/>
    <property type="evidence" value="ECO:0007669"/>
    <property type="project" value="UniProtKB-ARBA"/>
</dbReference>
<dbReference type="GO" id="GO:0005739">
    <property type="term" value="C:mitochondrion"/>
    <property type="evidence" value="ECO:0007669"/>
    <property type="project" value="UniProtKB-ARBA"/>
</dbReference>
<keyword evidence="1" id="KW-0694">RNA-binding</keyword>
<keyword evidence="5" id="KW-1185">Reference proteome</keyword>
<name>A0A0M8ZNR1_9HYME</name>
<evidence type="ECO:0000256" key="1">
    <source>
        <dbReference type="PROSITE-ProRule" id="PRU00117"/>
    </source>
</evidence>
<protein>
    <submittedName>
        <fullName evidence="4">KH domain-containing protein C56G2.1</fullName>
    </submittedName>
</protein>
<dbReference type="InterPro" id="IPR035437">
    <property type="entry name" value="SNase_OB-fold_sf"/>
</dbReference>
<proteinExistence type="predicted"/>
<dbReference type="Gene3D" id="2.40.50.90">
    <property type="match status" value="1"/>
</dbReference>
<dbReference type="GO" id="GO:0003723">
    <property type="term" value="F:RNA binding"/>
    <property type="evidence" value="ECO:0007669"/>
    <property type="project" value="UniProtKB-UniRule"/>
</dbReference>
<dbReference type="PROSITE" id="PS50084">
    <property type="entry name" value="KH_TYPE_1"/>
    <property type="match status" value="1"/>
</dbReference>
<dbReference type="SUPFAM" id="SSF54791">
    <property type="entry name" value="Eukaryotic type KH-domain (KH-domain type I)"/>
    <property type="match status" value="1"/>
</dbReference>
<dbReference type="EMBL" id="KQ435960">
    <property type="protein sequence ID" value="KOX67995.1"/>
    <property type="molecule type" value="Genomic_DNA"/>
</dbReference>
<dbReference type="InterPro" id="IPR004088">
    <property type="entry name" value="KH_dom_type_1"/>
</dbReference>
<evidence type="ECO:0000313" key="5">
    <source>
        <dbReference type="Proteomes" id="UP000053105"/>
    </source>
</evidence>
<dbReference type="Gene3D" id="3.30.1370.10">
    <property type="entry name" value="K Homology domain, type 1"/>
    <property type="match status" value="1"/>
</dbReference>
<dbReference type="AlphaFoldDB" id="A0A0M8ZNR1"/>
<dbReference type="InterPro" id="IPR050621">
    <property type="entry name" value="Tudor_domain_containing"/>
</dbReference>
<dbReference type="Gene3D" id="2.30.30.140">
    <property type="match status" value="1"/>
</dbReference>
<dbReference type="PANTHER" id="PTHR22948:SF65">
    <property type="entry name" value="A-KINASE ANCHORING PROTEIN 1"/>
    <property type="match status" value="1"/>
</dbReference>
<dbReference type="SMART" id="SM00322">
    <property type="entry name" value="KH"/>
    <property type="match status" value="1"/>
</dbReference>
<dbReference type="CDD" id="cd22395">
    <property type="entry name" value="KH-I_AKAP1"/>
    <property type="match status" value="1"/>
</dbReference>
<dbReference type="Pfam" id="PF00013">
    <property type="entry name" value="KH_1"/>
    <property type="match status" value="1"/>
</dbReference>